<evidence type="ECO:0000313" key="3">
    <source>
        <dbReference type="Proteomes" id="UP001187315"/>
    </source>
</evidence>
<dbReference type="Proteomes" id="UP001187315">
    <property type="component" value="Unassembled WGS sequence"/>
</dbReference>
<evidence type="ECO:0000256" key="1">
    <source>
        <dbReference type="SAM" id="MobiDB-lite"/>
    </source>
</evidence>
<organism evidence="2 3">
    <name type="scientific">Tachysurus vachellii</name>
    <name type="common">Darkbarbel catfish</name>
    <name type="synonym">Pelteobagrus vachellii</name>
    <dbReference type="NCBI Taxonomy" id="175792"/>
    <lineage>
        <taxon>Eukaryota</taxon>
        <taxon>Metazoa</taxon>
        <taxon>Chordata</taxon>
        <taxon>Craniata</taxon>
        <taxon>Vertebrata</taxon>
        <taxon>Euteleostomi</taxon>
        <taxon>Actinopterygii</taxon>
        <taxon>Neopterygii</taxon>
        <taxon>Teleostei</taxon>
        <taxon>Ostariophysi</taxon>
        <taxon>Siluriformes</taxon>
        <taxon>Bagridae</taxon>
        <taxon>Tachysurus</taxon>
    </lineage>
</organism>
<feature type="compositionally biased region" description="Basic and acidic residues" evidence="1">
    <location>
        <begin position="220"/>
        <end position="234"/>
    </location>
</feature>
<keyword evidence="3" id="KW-1185">Reference proteome</keyword>
<accession>A0AA88T292</accession>
<feature type="compositionally biased region" description="Basic residues" evidence="1">
    <location>
        <begin position="103"/>
        <end position="115"/>
    </location>
</feature>
<dbReference type="EMBL" id="JAVHJS010000005">
    <property type="protein sequence ID" value="KAK2857997.1"/>
    <property type="molecule type" value="Genomic_DNA"/>
</dbReference>
<feature type="compositionally biased region" description="Polar residues" evidence="1">
    <location>
        <begin position="47"/>
        <end position="61"/>
    </location>
</feature>
<dbReference type="AlphaFoldDB" id="A0AA88T292"/>
<protein>
    <submittedName>
        <fullName evidence="2">Uncharacterized protein</fullName>
    </submittedName>
</protein>
<feature type="compositionally biased region" description="Basic and acidic residues" evidence="1">
    <location>
        <begin position="117"/>
        <end position="152"/>
    </location>
</feature>
<feature type="region of interest" description="Disordered" evidence="1">
    <location>
        <begin position="1"/>
        <end position="67"/>
    </location>
</feature>
<feature type="compositionally biased region" description="Basic and acidic residues" evidence="1">
    <location>
        <begin position="192"/>
        <end position="210"/>
    </location>
</feature>
<feature type="compositionally biased region" description="Basic and acidic residues" evidence="1">
    <location>
        <begin position="292"/>
        <end position="309"/>
    </location>
</feature>
<feature type="compositionally biased region" description="Low complexity" evidence="1">
    <location>
        <begin position="167"/>
        <end position="178"/>
    </location>
</feature>
<reference evidence="2" key="1">
    <citation type="submission" date="2023-08" db="EMBL/GenBank/DDBJ databases">
        <title>Pelteobagrus vachellii genome.</title>
        <authorList>
            <person name="Liu H."/>
        </authorList>
    </citation>
    <scope>NUCLEOTIDE SEQUENCE</scope>
    <source>
        <strain evidence="2">PRFRI_2022a</strain>
        <tissue evidence="2">Muscle</tissue>
    </source>
</reference>
<proteinExistence type="predicted"/>
<feature type="region of interest" description="Disordered" evidence="1">
    <location>
        <begin position="166"/>
        <end position="234"/>
    </location>
</feature>
<evidence type="ECO:0000313" key="2">
    <source>
        <dbReference type="EMBL" id="KAK2857997.1"/>
    </source>
</evidence>
<feature type="compositionally biased region" description="Basic and acidic residues" evidence="1">
    <location>
        <begin position="316"/>
        <end position="337"/>
    </location>
</feature>
<feature type="region of interest" description="Disordered" evidence="1">
    <location>
        <begin position="103"/>
        <end position="152"/>
    </location>
</feature>
<name>A0AA88T292_TACVA</name>
<comment type="caution">
    <text evidence="2">The sequence shown here is derived from an EMBL/GenBank/DDBJ whole genome shotgun (WGS) entry which is preliminary data.</text>
</comment>
<sequence length="337" mass="38191">MSSRKSKRGQKLGSSRRNKNHNQETEEKDNDDGYQDPGKEEHESECQFLTVSENQSSNKSSLLHPDQPVVVCTSPSSSVLEFSPQPQSQEFNVVLGQADITSKKRKMGSTRKGNRNFKFEEISEDEPEHRVQLSEGFSDEHKVDEEASIKEYGGKEDQTSLMDCLHSQSSESLSSVLQGKHFGPDTIMQNEDDSKNDKYQHLEAAVKSKPTDIFSSEPNQPKEAEFSQDLKHDQSSLNVMVNDTLEGSHAEDIVQDKVTGVQSASLIYEHEHMTEDDKMSTVKWENVNSKASTEDEKTVEHSLEHKDKPLQLTEESIYKSESTEVREDTDEYKENLN</sequence>
<gene>
    <name evidence="2" type="ORF">Q7C36_005916</name>
</gene>
<feature type="compositionally biased region" description="Basic residues" evidence="1">
    <location>
        <begin position="1"/>
        <end position="20"/>
    </location>
</feature>
<feature type="region of interest" description="Disordered" evidence="1">
    <location>
        <begin position="272"/>
        <end position="337"/>
    </location>
</feature>